<name>A0ABP7F2C3_9ACTN</name>
<sequence>MSANLSVRTVALADERDLLDHVPETAPLGWLRHGEGIVAWGEAARVELAPEDAVRGAVRFDSAAHRLGRLFGSAEVDDAVELPGTGPVAFGSFTFDPRSSGSVLVVPRVVVGRRQGRTWLTTICDRPGSHPQELLARVTPWRPVEELRWSAGTLSSDEWQTAVARAVARIKDGELDKVVLARDALAQAREPIDVRRLLARLTRDYPDCYTFSVAGMVGATPELLVRREGEHVTALVLAGTRPRGRTESEDARLAEELFSSAKESEEHRYAIESLRATLSPLCSAIDTAEHPELLRLANVQHLASPVRATVGSGVATLEVVAALHPTAAVGGTPTTAAMELIAELEGMDRGRYAGPVGWIDARGNGEWGIAIRSAEIMGARARLFAGCGIVAGSEPATELAEAETKFRVMREALTDRG</sequence>
<dbReference type="InterPro" id="IPR005801">
    <property type="entry name" value="ADC_synthase"/>
</dbReference>
<dbReference type="PRINTS" id="PR00095">
    <property type="entry name" value="ANTSNTHASEI"/>
</dbReference>
<keyword evidence="8" id="KW-1185">Reference proteome</keyword>
<evidence type="ECO:0000313" key="7">
    <source>
        <dbReference type="EMBL" id="GAA3729435.1"/>
    </source>
</evidence>
<evidence type="ECO:0000313" key="8">
    <source>
        <dbReference type="Proteomes" id="UP001500908"/>
    </source>
</evidence>
<dbReference type="SUPFAM" id="SSF56322">
    <property type="entry name" value="ADC synthase"/>
    <property type="match status" value="1"/>
</dbReference>
<comment type="catalytic activity">
    <reaction evidence="1">
        <text>chorismate = isochorismate</text>
        <dbReference type="Rhea" id="RHEA:18985"/>
        <dbReference type="ChEBI" id="CHEBI:29748"/>
        <dbReference type="ChEBI" id="CHEBI:29780"/>
        <dbReference type="EC" id="5.4.4.2"/>
    </reaction>
</comment>
<evidence type="ECO:0000259" key="6">
    <source>
        <dbReference type="Pfam" id="PF00425"/>
    </source>
</evidence>
<dbReference type="Pfam" id="PF00425">
    <property type="entry name" value="Chorismate_bind"/>
    <property type="match status" value="1"/>
</dbReference>
<comment type="similarity">
    <text evidence="2">Belongs to the isochorismate synthase family.</text>
</comment>
<dbReference type="PANTHER" id="PTHR42839">
    <property type="entry name" value="ISOCHORISMATE SYNTHASE ENTC"/>
    <property type="match status" value="1"/>
</dbReference>
<feature type="domain" description="Chorismate-utilising enzyme C-terminal" evidence="6">
    <location>
        <begin position="156"/>
        <end position="405"/>
    </location>
</feature>
<dbReference type="NCBIfam" id="TIGR00543">
    <property type="entry name" value="isochor_syn"/>
    <property type="match status" value="1"/>
</dbReference>
<dbReference type="InterPro" id="IPR019999">
    <property type="entry name" value="Anth_synth_I-like"/>
</dbReference>
<keyword evidence="4" id="KW-0413">Isomerase</keyword>
<evidence type="ECO:0000256" key="1">
    <source>
        <dbReference type="ARBA" id="ARBA00000799"/>
    </source>
</evidence>
<reference evidence="8" key="1">
    <citation type="journal article" date="2019" name="Int. J. Syst. Evol. Microbiol.">
        <title>The Global Catalogue of Microorganisms (GCM) 10K type strain sequencing project: providing services to taxonomists for standard genome sequencing and annotation.</title>
        <authorList>
            <consortium name="The Broad Institute Genomics Platform"/>
            <consortium name="The Broad Institute Genome Sequencing Center for Infectious Disease"/>
            <person name="Wu L."/>
            <person name="Ma J."/>
        </authorList>
    </citation>
    <scope>NUCLEOTIDE SEQUENCE [LARGE SCALE GENOMIC DNA]</scope>
    <source>
        <strain evidence="8">JCM 17137</strain>
    </source>
</reference>
<evidence type="ECO:0000256" key="3">
    <source>
        <dbReference type="ARBA" id="ARBA00012824"/>
    </source>
</evidence>
<dbReference type="InterPro" id="IPR004561">
    <property type="entry name" value="IsoChor_synthase"/>
</dbReference>
<evidence type="ECO:0000256" key="2">
    <source>
        <dbReference type="ARBA" id="ARBA00005297"/>
    </source>
</evidence>
<dbReference type="PANTHER" id="PTHR42839:SF2">
    <property type="entry name" value="ISOCHORISMATE SYNTHASE ENTC"/>
    <property type="match status" value="1"/>
</dbReference>
<dbReference type="EMBL" id="BAABDD010000002">
    <property type="protein sequence ID" value="GAA3729435.1"/>
    <property type="molecule type" value="Genomic_DNA"/>
</dbReference>
<dbReference type="Gene3D" id="3.60.120.10">
    <property type="entry name" value="Anthranilate synthase"/>
    <property type="match status" value="1"/>
</dbReference>
<dbReference type="EC" id="5.4.4.2" evidence="3"/>
<organism evidence="7 8">
    <name type="scientific">Salinactinospora qingdaonensis</name>
    <dbReference type="NCBI Taxonomy" id="702744"/>
    <lineage>
        <taxon>Bacteria</taxon>
        <taxon>Bacillati</taxon>
        <taxon>Actinomycetota</taxon>
        <taxon>Actinomycetes</taxon>
        <taxon>Streptosporangiales</taxon>
        <taxon>Nocardiopsidaceae</taxon>
        <taxon>Salinactinospora</taxon>
    </lineage>
</organism>
<evidence type="ECO:0000256" key="4">
    <source>
        <dbReference type="ARBA" id="ARBA00023235"/>
    </source>
</evidence>
<comment type="caution">
    <text evidence="7">The sequence shown here is derived from an EMBL/GenBank/DDBJ whole genome shotgun (WGS) entry which is preliminary data.</text>
</comment>
<dbReference type="Proteomes" id="UP001500908">
    <property type="component" value="Unassembled WGS sequence"/>
</dbReference>
<accession>A0ABP7F2C3</accession>
<proteinExistence type="inferred from homology"/>
<evidence type="ECO:0000256" key="5">
    <source>
        <dbReference type="ARBA" id="ARBA00041564"/>
    </source>
</evidence>
<gene>
    <name evidence="7" type="ORF">GCM10022402_07690</name>
</gene>
<dbReference type="InterPro" id="IPR015890">
    <property type="entry name" value="Chorismate_C"/>
</dbReference>
<protein>
    <recommendedName>
        <fullName evidence="3">isochorismate synthase</fullName>
        <ecNumber evidence="3">5.4.4.2</ecNumber>
    </recommendedName>
    <alternativeName>
        <fullName evidence="5">Isochorismate mutase</fullName>
    </alternativeName>
</protein>